<evidence type="ECO:0000259" key="15">
    <source>
        <dbReference type="PROSITE" id="PS51819"/>
    </source>
</evidence>
<dbReference type="GO" id="GO:0018577">
    <property type="term" value="F:catechol 2,3-dioxygenase activity"/>
    <property type="evidence" value="ECO:0007669"/>
    <property type="project" value="UniProtKB-EC"/>
</dbReference>
<evidence type="ECO:0000256" key="3">
    <source>
        <dbReference type="ARBA" id="ARBA00008784"/>
    </source>
</evidence>
<dbReference type="InterPro" id="IPR004360">
    <property type="entry name" value="Glyas_Fos-R_dOase_dom"/>
</dbReference>
<evidence type="ECO:0000256" key="9">
    <source>
        <dbReference type="ARBA" id="ARBA00022964"/>
    </source>
</evidence>
<feature type="domain" description="VOC" evidence="15">
    <location>
        <begin position="13"/>
        <end position="125"/>
    </location>
</feature>
<proteinExistence type="inferred from homology"/>
<keyword evidence="9 14" id="KW-0223">Dioxygenase</keyword>
<evidence type="ECO:0000256" key="10">
    <source>
        <dbReference type="ARBA" id="ARBA00023002"/>
    </source>
</evidence>
<evidence type="ECO:0000256" key="13">
    <source>
        <dbReference type="ARBA" id="ARBA00031146"/>
    </source>
</evidence>
<comment type="cofactor">
    <cofactor evidence="2 14">
        <name>Fe(2+)</name>
        <dbReference type="ChEBI" id="CHEBI:29033"/>
    </cofactor>
</comment>
<dbReference type="GO" id="GO:0008198">
    <property type="term" value="F:ferrous iron binding"/>
    <property type="evidence" value="ECO:0007669"/>
    <property type="project" value="InterPro"/>
</dbReference>
<keyword evidence="10 14" id="KW-0560">Oxidoreductase</keyword>
<dbReference type="PROSITE" id="PS00082">
    <property type="entry name" value="EXTRADIOL_DIOXYGENAS"/>
    <property type="match status" value="1"/>
</dbReference>
<dbReference type="Gene3D" id="3.10.180.10">
    <property type="entry name" value="2,3-Dihydroxybiphenyl 1,2-Dioxygenase, domain 1"/>
    <property type="match status" value="2"/>
</dbReference>
<evidence type="ECO:0000313" key="17">
    <source>
        <dbReference type="Proteomes" id="UP000245698"/>
    </source>
</evidence>
<evidence type="ECO:0000256" key="1">
    <source>
        <dbReference type="ARBA" id="ARBA00000163"/>
    </source>
</evidence>
<keyword evidence="11 14" id="KW-0408">Iron</keyword>
<evidence type="ECO:0000256" key="11">
    <source>
        <dbReference type="ARBA" id="ARBA00023004"/>
    </source>
</evidence>
<evidence type="ECO:0000256" key="7">
    <source>
        <dbReference type="ARBA" id="ARBA00022737"/>
    </source>
</evidence>
<dbReference type="AlphaFoldDB" id="A0A2P9APN4"/>
<keyword evidence="17" id="KW-1185">Reference proteome</keyword>
<evidence type="ECO:0000256" key="12">
    <source>
        <dbReference type="ARBA" id="ARBA00030369"/>
    </source>
</evidence>
<feature type="domain" description="VOC" evidence="15">
    <location>
        <begin position="155"/>
        <end position="276"/>
    </location>
</feature>
<reference evidence="17" key="1">
    <citation type="submission" date="2016-12" db="EMBL/GenBank/DDBJ databases">
        <authorList>
            <person name="Brunel B."/>
        </authorList>
    </citation>
    <scope>NUCLEOTIDE SEQUENCE [LARGE SCALE GENOMIC DNA]</scope>
</reference>
<dbReference type="Proteomes" id="UP000245698">
    <property type="component" value="Unassembled WGS sequence"/>
</dbReference>
<dbReference type="InterPro" id="IPR017624">
    <property type="entry name" value="Catechol_2-3_dOase"/>
</dbReference>
<comment type="similarity">
    <text evidence="3 14">Belongs to the extradiol ring-cleavage dioxygenase family.</text>
</comment>
<evidence type="ECO:0000256" key="14">
    <source>
        <dbReference type="RuleBase" id="RU000683"/>
    </source>
</evidence>
<comment type="catalytic activity">
    <reaction evidence="1">
        <text>catechol + O2 = (2Z,4E)-2-hydroxy-6-oxohexa-2,4-dienoate + H(+)</text>
        <dbReference type="Rhea" id="RHEA:17337"/>
        <dbReference type="ChEBI" id="CHEBI:15378"/>
        <dbReference type="ChEBI" id="CHEBI:15379"/>
        <dbReference type="ChEBI" id="CHEBI:18135"/>
        <dbReference type="ChEBI" id="CHEBI:71198"/>
        <dbReference type="EC" id="1.13.11.2"/>
    </reaction>
</comment>
<evidence type="ECO:0000256" key="4">
    <source>
        <dbReference type="ARBA" id="ARBA00013117"/>
    </source>
</evidence>
<dbReference type="InterPro" id="IPR000486">
    <property type="entry name" value="Xdiol_ring_cleave_dOase_1/2"/>
</dbReference>
<evidence type="ECO:0000256" key="2">
    <source>
        <dbReference type="ARBA" id="ARBA00001954"/>
    </source>
</evidence>
<protein>
    <recommendedName>
        <fullName evidence="5">Metapyrocatechase</fullName>
        <ecNumber evidence="4">1.13.11.2</ecNumber>
    </recommendedName>
    <alternativeName>
        <fullName evidence="13">CatO2ase</fullName>
    </alternativeName>
    <alternativeName>
        <fullName evidence="12">Catechol 2,3-dioxygenase</fullName>
    </alternativeName>
</protein>
<keyword evidence="6" id="KW-0479">Metal-binding</keyword>
<name>A0A2P9APN4_9HYPH</name>
<dbReference type="RefSeq" id="WP_123149871.1">
    <property type="nucleotide sequence ID" value="NZ_FUIG01000041.1"/>
</dbReference>
<dbReference type="PANTHER" id="PTHR21366">
    <property type="entry name" value="GLYOXALASE FAMILY PROTEIN"/>
    <property type="match status" value="1"/>
</dbReference>
<dbReference type="EMBL" id="FUIG01000041">
    <property type="protein sequence ID" value="SJM33086.1"/>
    <property type="molecule type" value="Genomic_DNA"/>
</dbReference>
<keyword evidence="7" id="KW-0677">Repeat</keyword>
<gene>
    <name evidence="16" type="primary">pheB</name>
    <name evidence="16" type="ORF">BQ8482_330221</name>
</gene>
<keyword evidence="8 14" id="KW-0058">Aromatic hydrocarbons catabolism</keyword>
<dbReference type="InterPro" id="IPR050383">
    <property type="entry name" value="GlyoxalaseI/FosfomycinResist"/>
</dbReference>
<dbReference type="PROSITE" id="PS51819">
    <property type="entry name" value="VOC"/>
    <property type="match status" value="2"/>
</dbReference>
<dbReference type="NCBIfam" id="TIGR03211">
    <property type="entry name" value="catechol_2_3"/>
    <property type="match status" value="1"/>
</dbReference>
<evidence type="ECO:0000256" key="5">
    <source>
        <dbReference type="ARBA" id="ARBA00022190"/>
    </source>
</evidence>
<dbReference type="SUPFAM" id="SSF54593">
    <property type="entry name" value="Glyoxalase/Bleomycin resistance protein/Dihydroxybiphenyl dioxygenase"/>
    <property type="match status" value="1"/>
</dbReference>
<dbReference type="InterPro" id="IPR037523">
    <property type="entry name" value="VOC_core"/>
</dbReference>
<dbReference type="EC" id="1.13.11.2" evidence="4"/>
<dbReference type="InterPro" id="IPR029068">
    <property type="entry name" value="Glyas_Bleomycin-R_OHBP_Dase"/>
</dbReference>
<dbReference type="Pfam" id="PF00903">
    <property type="entry name" value="Glyoxalase"/>
    <property type="match status" value="2"/>
</dbReference>
<sequence length="331" mass="36718">MNTLSEPIFDVAQLAHVELLTPDLDGTLRFFMDLMGMQETERRGKSVYLRGYEEQYHHSLKVTEAQHAGLGHVAWRTRSPQALERRVAAVEAIGLGRGWIDGDAGHGRAFRFATPEGHPMELLWDVDYVSIPPGQATKLLNRPQRRPLNGIPVRRIDHLNLMAANTGACRDFMVDVLGFRERERVVGDNGSAIASWLSVTNLSHDIAIVPEPTEMRGRFHHVCFHYISVQHLFDLAELAREAGISIEHGPGRHGIGGATFLYMLEPGGNRIEVMGDPGYMIFDPAWKTVVWEASKIADAVVWSGSPVPDSFWVYGTPVPRPVEGTTIAAVA</sequence>
<evidence type="ECO:0000256" key="8">
    <source>
        <dbReference type="ARBA" id="ARBA00022797"/>
    </source>
</evidence>
<organism evidence="16 17">
    <name type="scientific">Mesorhizobium delmotii</name>
    <dbReference type="NCBI Taxonomy" id="1631247"/>
    <lineage>
        <taxon>Bacteria</taxon>
        <taxon>Pseudomonadati</taxon>
        <taxon>Pseudomonadota</taxon>
        <taxon>Alphaproteobacteria</taxon>
        <taxon>Hyphomicrobiales</taxon>
        <taxon>Phyllobacteriaceae</taxon>
        <taxon>Mesorhizobium</taxon>
    </lineage>
</organism>
<evidence type="ECO:0000313" key="16">
    <source>
        <dbReference type="EMBL" id="SJM33086.1"/>
    </source>
</evidence>
<dbReference type="CDD" id="cd09013">
    <property type="entry name" value="BphC-JF8_N_like"/>
    <property type="match status" value="1"/>
</dbReference>
<evidence type="ECO:0000256" key="6">
    <source>
        <dbReference type="ARBA" id="ARBA00022723"/>
    </source>
</evidence>
<accession>A0A2P9APN4</accession>